<reference evidence="3 4" key="1">
    <citation type="submission" date="2018-06" db="EMBL/GenBank/DDBJ databases">
        <title>A transcriptomic atlas of mushroom development highlights an independent origin of complex multicellularity.</title>
        <authorList>
            <consortium name="DOE Joint Genome Institute"/>
            <person name="Krizsan K."/>
            <person name="Almasi E."/>
            <person name="Merenyi Z."/>
            <person name="Sahu N."/>
            <person name="Viragh M."/>
            <person name="Koszo T."/>
            <person name="Mondo S."/>
            <person name="Kiss B."/>
            <person name="Balint B."/>
            <person name="Kues U."/>
            <person name="Barry K."/>
            <person name="Hegedus J.C."/>
            <person name="Henrissat B."/>
            <person name="Johnson J."/>
            <person name="Lipzen A."/>
            <person name="Ohm R."/>
            <person name="Nagy I."/>
            <person name="Pangilinan J."/>
            <person name="Yan J."/>
            <person name="Xiong Y."/>
            <person name="Grigoriev I.V."/>
            <person name="Hibbett D.S."/>
            <person name="Nagy L.G."/>
        </authorList>
    </citation>
    <scope>NUCLEOTIDE SEQUENCE [LARGE SCALE GENOMIC DNA]</scope>
    <source>
        <strain evidence="3 4">SZMC22713</strain>
    </source>
</reference>
<feature type="transmembrane region" description="Helical" evidence="1">
    <location>
        <begin position="135"/>
        <end position="158"/>
    </location>
</feature>
<feature type="domain" description="DUF6533" evidence="2">
    <location>
        <begin position="27"/>
        <end position="70"/>
    </location>
</feature>
<dbReference type="VEuPathDB" id="FungiDB:BD410DRAFT_839074"/>
<feature type="transmembrane region" description="Helical" evidence="1">
    <location>
        <begin position="23"/>
        <end position="43"/>
    </location>
</feature>
<sequence>MSDPTSVEDQLQILISEYYTLSILRYGFIATSFLLAYDIILTLDVEISQIWKQKFTGATVLYLVMRYIYPISQIMELIFLAYPLNDLVSCCSTLLALTDDMHRRRTKDILETFVITLAVILIFTIRTWAIFQRSWIVLIFVGLFGAAKVAANIVDLAVTESYGTLVLSCGFNSGNLFDPTQTALCHVEVIICFPVNKASGYLSLAFDNVIFWLTFYKTIRVVRQMRKLGMTKSITYWILRDGIMYYLGRMMLLVFDLVTLNVTSSPFVLFVFTGTLNNALSNIMINRMILGLRQVSNTHVSGGLSEKSLPNLGFAANSFIGNLGAPLRQRSDDLFDDLSDDLGLEEHTETGTETPSAVANV</sequence>
<dbReference type="Pfam" id="PF20151">
    <property type="entry name" value="DUF6533"/>
    <property type="match status" value="1"/>
</dbReference>
<dbReference type="Proteomes" id="UP000294933">
    <property type="component" value="Unassembled WGS sequence"/>
</dbReference>
<gene>
    <name evidence="3" type="ORF">BD410DRAFT_839074</name>
</gene>
<feature type="transmembrane region" description="Helical" evidence="1">
    <location>
        <begin position="267"/>
        <end position="285"/>
    </location>
</feature>
<evidence type="ECO:0000259" key="2">
    <source>
        <dbReference type="Pfam" id="PF20151"/>
    </source>
</evidence>
<organism evidence="3 4">
    <name type="scientific">Rickenella mellea</name>
    <dbReference type="NCBI Taxonomy" id="50990"/>
    <lineage>
        <taxon>Eukaryota</taxon>
        <taxon>Fungi</taxon>
        <taxon>Dikarya</taxon>
        <taxon>Basidiomycota</taxon>
        <taxon>Agaricomycotina</taxon>
        <taxon>Agaricomycetes</taxon>
        <taxon>Hymenochaetales</taxon>
        <taxon>Rickenellaceae</taxon>
        <taxon>Rickenella</taxon>
    </lineage>
</organism>
<accession>A0A4Y7Q7R1</accession>
<proteinExistence type="predicted"/>
<evidence type="ECO:0000313" key="3">
    <source>
        <dbReference type="EMBL" id="TDL23162.1"/>
    </source>
</evidence>
<keyword evidence="1" id="KW-0472">Membrane</keyword>
<keyword evidence="4" id="KW-1185">Reference proteome</keyword>
<dbReference type="OrthoDB" id="3052633at2759"/>
<keyword evidence="1" id="KW-0812">Transmembrane</keyword>
<feature type="transmembrane region" description="Helical" evidence="1">
    <location>
        <begin position="55"/>
        <end position="71"/>
    </location>
</feature>
<protein>
    <recommendedName>
        <fullName evidence="2">DUF6533 domain-containing protein</fullName>
    </recommendedName>
</protein>
<dbReference type="AlphaFoldDB" id="A0A4Y7Q7R1"/>
<dbReference type="EMBL" id="ML170171">
    <property type="protein sequence ID" value="TDL23162.1"/>
    <property type="molecule type" value="Genomic_DNA"/>
</dbReference>
<name>A0A4Y7Q7R1_9AGAM</name>
<feature type="transmembrane region" description="Helical" evidence="1">
    <location>
        <begin position="109"/>
        <end position="129"/>
    </location>
</feature>
<dbReference type="InterPro" id="IPR045340">
    <property type="entry name" value="DUF6533"/>
</dbReference>
<feature type="transmembrane region" description="Helical" evidence="1">
    <location>
        <begin position="234"/>
        <end position="255"/>
    </location>
</feature>
<evidence type="ECO:0000313" key="4">
    <source>
        <dbReference type="Proteomes" id="UP000294933"/>
    </source>
</evidence>
<keyword evidence="1" id="KW-1133">Transmembrane helix</keyword>
<evidence type="ECO:0000256" key="1">
    <source>
        <dbReference type="SAM" id="Phobius"/>
    </source>
</evidence>